<keyword evidence="1" id="KW-0812">Transmembrane</keyword>
<dbReference type="AlphaFoldDB" id="A0A0V1F5V6"/>
<dbReference type="OrthoDB" id="5915268at2759"/>
<proteinExistence type="predicted"/>
<comment type="caution">
    <text evidence="2">The sequence shown here is derived from an EMBL/GenBank/DDBJ whole genome shotgun (WGS) entry which is preliminary data.</text>
</comment>
<accession>A0A0V1F5V6</accession>
<protein>
    <submittedName>
        <fullName evidence="2">Uncharacterized protein</fullName>
    </submittedName>
</protein>
<evidence type="ECO:0000313" key="3">
    <source>
        <dbReference type="Proteomes" id="UP000054995"/>
    </source>
</evidence>
<gene>
    <name evidence="2" type="ORF">T4D_5894</name>
</gene>
<dbReference type="Proteomes" id="UP000054995">
    <property type="component" value="Unassembled WGS sequence"/>
</dbReference>
<organism evidence="2 3">
    <name type="scientific">Trichinella pseudospiralis</name>
    <name type="common">Parasitic roundworm</name>
    <dbReference type="NCBI Taxonomy" id="6337"/>
    <lineage>
        <taxon>Eukaryota</taxon>
        <taxon>Metazoa</taxon>
        <taxon>Ecdysozoa</taxon>
        <taxon>Nematoda</taxon>
        <taxon>Enoplea</taxon>
        <taxon>Dorylaimia</taxon>
        <taxon>Trichinellida</taxon>
        <taxon>Trichinellidae</taxon>
        <taxon>Trichinella</taxon>
    </lineage>
</organism>
<feature type="transmembrane region" description="Helical" evidence="1">
    <location>
        <begin position="71"/>
        <end position="90"/>
    </location>
</feature>
<name>A0A0V1F5V6_TRIPS</name>
<evidence type="ECO:0000313" key="2">
    <source>
        <dbReference type="EMBL" id="KRY81387.1"/>
    </source>
</evidence>
<sequence length="194" mass="22474">MHDVYIELADDVHNEHAKLDRGIPRLCNYSCGSSSNSISFLVHLAQSAKLASSKVCNFQNQPLHRRKNMRYSQLVFFFLLGFTVGIIQGWRDESSKNGEMHQIKPHLPTHDIHGEFQPRPGKAYTGRKTLTKERGEQIEKEAQLNHKKVIDELNSRFRDYKENCFPRPKKGCRCNLEDGSVLLYDKEEECKIKI</sequence>
<keyword evidence="1" id="KW-1133">Transmembrane helix</keyword>
<reference evidence="2 3" key="1">
    <citation type="submission" date="2015-01" db="EMBL/GenBank/DDBJ databases">
        <title>Evolution of Trichinella species and genotypes.</title>
        <authorList>
            <person name="Korhonen P.K."/>
            <person name="Edoardo P."/>
            <person name="Giuseppe L.R."/>
            <person name="Gasser R.B."/>
        </authorList>
    </citation>
    <scope>NUCLEOTIDE SEQUENCE [LARGE SCALE GENOMIC DNA]</scope>
    <source>
        <strain evidence="2">ISS470</strain>
    </source>
</reference>
<keyword evidence="3" id="KW-1185">Reference proteome</keyword>
<dbReference type="EMBL" id="JYDT01000234">
    <property type="protein sequence ID" value="KRY81387.1"/>
    <property type="molecule type" value="Genomic_DNA"/>
</dbReference>
<keyword evidence="1" id="KW-0472">Membrane</keyword>
<evidence type="ECO:0000256" key="1">
    <source>
        <dbReference type="SAM" id="Phobius"/>
    </source>
</evidence>